<proteinExistence type="predicted"/>
<dbReference type="Proteomes" id="UP000653674">
    <property type="component" value="Unassembled WGS sequence"/>
</dbReference>
<reference evidence="1" key="1">
    <citation type="submission" date="2021-01" db="EMBL/GenBank/DDBJ databases">
        <title>Whole genome shotgun sequence of Planosporangium flavigriseum NBRC 105377.</title>
        <authorList>
            <person name="Komaki H."/>
            <person name="Tamura T."/>
        </authorList>
    </citation>
    <scope>NUCLEOTIDE SEQUENCE</scope>
    <source>
        <strain evidence="1">NBRC 105377</strain>
    </source>
</reference>
<dbReference type="InterPro" id="IPR043758">
    <property type="entry name" value="DUF5703"/>
</dbReference>
<evidence type="ECO:0008006" key="3">
    <source>
        <dbReference type="Google" id="ProtNLM"/>
    </source>
</evidence>
<comment type="caution">
    <text evidence="1">The sequence shown here is derived from an EMBL/GenBank/DDBJ whole genome shotgun (WGS) entry which is preliminary data.</text>
</comment>
<dbReference type="EMBL" id="BONU01000025">
    <property type="protein sequence ID" value="GIG75001.1"/>
    <property type="molecule type" value="Genomic_DNA"/>
</dbReference>
<organism evidence="1 2">
    <name type="scientific">Planosporangium flavigriseum</name>
    <dbReference type="NCBI Taxonomy" id="373681"/>
    <lineage>
        <taxon>Bacteria</taxon>
        <taxon>Bacillati</taxon>
        <taxon>Actinomycetota</taxon>
        <taxon>Actinomycetes</taxon>
        <taxon>Micromonosporales</taxon>
        <taxon>Micromonosporaceae</taxon>
        <taxon>Planosporangium</taxon>
    </lineage>
</organism>
<sequence length="63" mass="7117">MDYEYAPLRLPANVDRLTATAQLTIQAEYAGWELARVRLYADGTRQVMLRRKVSAASQPGLSY</sequence>
<protein>
    <recommendedName>
        <fullName evidence="3">Dihydroorotate dehydrogenase</fullName>
    </recommendedName>
</protein>
<evidence type="ECO:0000313" key="2">
    <source>
        <dbReference type="Proteomes" id="UP000653674"/>
    </source>
</evidence>
<dbReference type="Pfam" id="PF18963">
    <property type="entry name" value="DUF5703"/>
    <property type="match status" value="1"/>
</dbReference>
<name>A0A8J3PLZ3_9ACTN</name>
<accession>A0A8J3PLZ3</accession>
<dbReference type="RefSeq" id="WP_168077203.1">
    <property type="nucleotide sequence ID" value="NZ_BAAAQJ010000007.1"/>
</dbReference>
<dbReference type="AlphaFoldDB" id="A0A8J3PLZ3"/>
<evidence type="ECO:0000313" key="1">
    <source>
        <dbReference type="EMBL" id="GIG75001.1"/>
    </source>
</evidence>
<gene>
    <name evidence="1" type="ORF">Pfl04_34050</name>
</gene>
<keyword evidence="2" id="KW-1185">Reference proteome</keyword>